<evidence type="ECO:0008006" key="3">
    <source>
        <dbReference type="Google" id="ProtNLM"/>
    </source>
</evidence>
<reference evidence="1 2" key="1">
    <citation type="submission" date="2020-04" db="EMBL/GenBank/DDBJ databases">
        <title>Complete genome of a Psychrophilic, Marine, Gas Vacuolate Bacterium Polaromonas vacuolata KCTC 22033T.</title>
        <authorList>
            <person name="Hwang K."/>
            <person name="Kim K.M."/>
        </authorList>
    </citation>
    <scope>NUCLEOTIDE SEQUENCE [LARGE SCALE GENOMIC DNA]</scope>
    <source>
        <strain evidence="1 2">KCTC 22033</strain>
    </source>
</reference>
<dbReference type="AlphaFoldDB" id="A0A6H2HC99"/>
<dbReference type="InterPro" id="IPR021234">
    <property type="entry name" value="DUF2827"/>
</dbReference>
<organism evidence="1 2">
    <name type="scientific">Polaromonas vacuolata</name>
    <dbReference type="NCBI Taxonomy" id="37448"/>
    <lineage>
        <taxon>Bacteria</taxon>
        <taxon>Pseudomonadati</taxon>
        <taxon>Pseudomonadota</taxon>
        <taxon>Betaproteobacteria</taxon>
        <taxon>Burkholderiales</taxon>
        <taxon>Comamonadaceae</taxon>
        <taxon>Polaromonas</taxon>
    </lineage>
</organism>
<dbReference type="Pfam" id="PF10933">
    <property type="entry name" value="DUF2827"/>
    <property type="match status" value="1"/>
</dbReference>
<dbReference type="RefSeq" id="WP_168922771.1">
    <property type="nucleotide sequence ID" value="NZ_CP051461.1"/>
</dbReference>
<protein>
    <recommendedName>
        <fullName evidence="3">DUF2827 domain-containing protein</fullName>
    </recommendedName>
</protein>
<evidence type="ECO:0000313" key="2">
    <source>
        <dbReference type="Proteomes" id="UP000502041"/>
    </source>
</evidence>
<gene>
    <name evidence="1" type="ORF">HC248_02545</name>
</gene>
<sequence length="383" mass="43472">MRIGISVITQTEQNIWSNGLGQNVIFLAQSFLKLPFVQSVILLNTGDQSTMPPQVDLDALGLKMMTAREATDHIDLAIEMSGALNVAWLDYLRAKGKKIVWYCAGQPYTNLVEPNVFEKSGFFSRAERCDEIWVLPKDFIAFAPMLRALHRCPVYEVPYIWSPQFLIQRVTEVEKKGYSFGYRKRIPNAQGRMPGLRVAIFEPNISVVKCASIPMLVCDEAFRASPTHIDVMHVLNTLHFKDHPTMLYLANSLDLVKQHKAVFQGRHDFAGYMVQHADAVVAHQWQNDQNYSYLDALYGDYPLIHNSPWLRDAGYYYPDFNTLEGAKQLLLAASGHDSQLDHYRSQAAKVIAAVNPFAHDNLQNYARRLLHLFHSGTTQGLLT</sequence>
<dbReference type="KEGG" id="pvac:HC248_02545"/>
<dbReference type="EMBL" id="CP051461">
    <property type="protein sequence ID" value="QJC57224.1"/>
    <property type="molecule type" value="Genomic_DNA"/>
</dbReference>
<proteinExistence type="predicted"/>
<evidence type="ECO:0000313" key="1">
    <source>
        <dbReference type="EMBL" id="QJC57224.1"/>
    </source>
</evidence>
<name>A0A6H2HC99_9BURK</name>
<accession>A0A6H2HC99</accession>
<keyword evidence="2" id="KW-1185">Reference proteome</keyword>
<dbReference type="Proteomes" id="UP000502041">
    <property type="component" value="Chromosome"/>
</dbReference>